<feature type="transmembrane region" description="Helical" evidence="1">
    <location>
        <begin position="296"/>
        <end position="313"/>
    </location>
</feature>
<dbReference type="Proteomes" id="UP000694300">
    <property type="component" value="Unassembled WGS sequence"/>
</dbReference>
<feature type="transmembrane region" description="Helical" evidence="1">
    <location>
        <begin position="271"/>
        <end position="290"/>
    </location>
</feature>
<keyword evidence="1" id="KW-0472">Membrane</keyword>
<organism evidence="2 3">
    <name type="scientific">Pseudonocardia oceani</name>
    <dbReference type="NCBI Taxonomy" id="2792013"/>
    <lineage>
        <taxon>Bacteria</taxon>
        <taxon>Bacillati</taxon>
        <taxon>Actinomycetota</taxon>
        <taxon>Actinomycetes</taxon>
        <taxon>Pseudonocardiales</taxon>
        <taxon>Pseudonocardiaceae</taxon>
        <taxon>Pseudonocardia</taxon>
    </lineage>
</organism>
<feature type="transmembrane region" description="Helical" evidence="1">
    <location>
        <begin position="236"/>
        <end position="259"/>
    </location>
</feature>
<feature type="transmembrane region" description="Helical" evidence="1">
    <location>
        <begin position="325"/>
        <end position="342"/>
    </location>
</feature>
<feature type="transmembrane region" description="Helical" evidence="1">
    <location>
        <begin position="202"/>
        <end position="224"/>
    </location>
</feature>
<keyword evidence="1" id="KW-0812">Transmembrane</keyword>
<evidence type="ECO:0008006" key="4">
    <source>
        <dbReference type="Google" id="ProtNLM"/>
    </source>
</evidence>
<feature type="transmembrane region" description="Helical" evidence="1">
    <location>
        <begin position="12"/>
        <end position="35"/>
    </location>
</feature>
<sequence length="386" mass="36613">MSSAPHGQATTATARGAAAVPVLVGAVGGLAWAAALRGLMVQVAGPGSAVEWGGTVGGILLPGLVAGALVGWAGHLRRTGHPHRGWLALAPLAFVVATPGVLVSVLTDGGIGGGAIALPLCGIAGGWALGGRGPVAGRVAAGALPVAGAVGWAVGAPAIAPALAVTTARGAWVAVLFAALLAVLSLACAVPHRPAGGPLVPGARAAAVTGAVGGLAWAAGLRSLMVEIADPGTSSVSWAGTFAGILLPGLVVGALLARAPHRRGPSRLRGVRGRAGIGVVAGGAAAAVALAGGLGGGALAVVVCGLAGGYALAGRGRPAARVTAGLLPVVVVVAWSVATAVVGLDEPGTGARGAWVAVLLASHLAVLAAACALPYRRADDGVAAVR</sequence>
<comment type="caution">
    <text evidence="2">The sequence shown here is derived from an EMBL/GenBank/DDBJ whole genome shotgun (WGS) entry which is preliminary data.</text>
</comment>
<evidence type="ECO:0000313" key="3">
    <source>
        <dbReference type="Proteomes" id="UP000694300"/>
    </source>
</evidence>
<feature type="transmembrane region" description="Helical" evidence="1">
    <location>
        <begin position="55"/>
        <end position="74"/>
    </location>
</feature>
<feature type="transmembrane region" description="Helical" evidence="1">
    <location>
        <begin position="86"/>
        <end position="105"/>
    </location>
</feature>
<reference evidence="2 3" key="1">
    <citation type="submission" date="2020-11" db="EMBL/GenBank/DDBJ databases">
        <title>Pseudonocardia abyssalis sp. nov. and Pseudonocardia oceani sp. nov., description and phylogenomic analysis of two novel actinomycetes isolated from the deep Southern Ocean.</title>
        <authorList>
            <person name="Parra J."/>
        </authorList>
    </citation>
    <scope>NUCLEOTIDE SEQUENCE [LARGE SCALE GENOMIC DNA]</scope>
    <source>
        <strain evidence="3">KRD185</strain>
    </source>
</reference>
<proteinExistence type="predicted"/>
<feature type="transmembrane region" description="Helical" evidence="1">
    <location>
        <begin position="111"/>
        <end position="130"/>
    </location>
</feature>
<name>A0ABS6U3Z1_9PSEU</name>
<feature type="transmembrane region" description="Helical" evidence="1">
    <location>
        <begin position="142"/>
        <end position="164"/>
    </location>
</feature>
<feature type="transmembrane region" description="Helical" evidence="1">
    <location>
        <begin position="354"/>
        <end position="375"/>
    </location>
</feature>
<dbReference type="RefSeq" id="WP_218595258.1">
    <property type="nucleotide sequence ID" value="NZ_JADQDF010000001.1"/>
</dbReference>
<gene>
    <name evidence="2" type="ORF">I4I82_04375</name>
</gene>
<keyword evidence="1" id="KW-1133">Transmembrane helix</keyword>
<feature type="transmembrane region" description="Helical" evidence="1">
    <location>
        <begin position="170"/>
        <end position="190"/>
    </location>
</feature>
<evidence type="ECO:0000313" key="2">
    <source>
        <dbReference type="EMBL" id="MBW0126918.1"/>
    </source>
</evidence>
<keyword evidence="3" id="KW-1185">Reference proteome</keyword>
<evidence type="ECO:0000256" key="1">
    <source>
        <dbReference type="SAM" id="Phobius"/>
    </source>
</evidence>
<accession>A0ABS6U3Z1</accession>
<dbReference type="EMBL" id="JADQDF010000001">
    <property type="protein sequence ID" value="MBW0126918.1"/>
    <property type="molecule type" value="Genomic_DNA"/>
</dbReference>
<protein>
    <recommendedName>
        <fullName evidence="4">Integral membrane protein</fullName>
    </recommendedName>
</protein>